<comment type="subcellular location">
    <subcellularLocation>
        <location evidence="1">Membrane</location>
        <topology evidence="1">Multi-pass membrane protein</topology>
    </subcellularLocation>
</comment>
<dbReference type="GO" id="GO:0005886">
    <property type="term" value="C:plasma membrane"/>
    <property type="evidence" value="ECO:0007669"/>
    <property type="project" value="UniProtKB-ARBA"/>
</dbReference>
<keyword evidence="3" id="KW-0813">Transport</keyword>
<evidence type="ECO:0000313" key="9">
    <source>
        <dbReference type="Proteomes" id="UP000290106"/>
    </source>
</evidence>
<evidence type="ECO:0000256" key="1">
    <source>
        <dbReference type="ARBA" id="ARBA00004141"/>
    </source>
</evidence>
<name>A0A4V1NRW4_9FIRM</name>
<keyword evidence="6 7" id="KW-0472">Membrane</keyword>
<dbReference type="InterPro" id="IPR006042">
    <property type="entry name" value="Xan_ur_permease"/>
</dbReference>
<evidence type="ECO:0000256" key="2">
    <source>
        <dbReference type="ARBA" id="ARBA00008821"/>
    </source>
</evidence>
<keyword evidence="4 7" id="KW-0812">Transmembrane</keyword>
<dbReference type="AlphaFoldDB" id="A0A4V1NRW4"/>
<keyword evidence="5 7" id="KW-1133">Transmembrane helix</keyword>
<sequence length="468" mass="48947">MTNQTNDVIRDAKQLGIPKMLILGLQHMFAMFGATILVPILVNSYFVDACGEGPTRGLTVAVTLFCAGFGTLLFHVCSKFQVPAFLGSSFAFLGGFSTVANLNTGMYATMSVNDKAAYACGGVVVAGLMYLILALIIRLVGVKRVMRFLPPVVTGPVIICIGLSLAGSAINNASTNWFLAVVALAVIIIFNIWGKGMFKIIPILMGVVISYVVALIMNAMGITNPDGSAILNFSSVASANWVGLPPMQFAKFDVTAILVMAPIAIATMMEHVGDMSAISATVGKNFLAEPGLHRTLLGDGLATALAGFLGGPANTTYGENTGVLELSRVHDPLVIRIAACFAIIVSFIPKVSAIISTMPSSIIGGVSFMLYGMISAIGVRNVVENKVDLTKSRNLIIAGVIFVCGLGFSNGITFTIADTPITLTALAIAAIAGILLNIILPGNDYEFGVNESGDENRGIHASTGKKNA</sequence>
<feature type="transmembrane region" description="Helical" evidence="7">
    <location>
        <begin position="58"/>
        <end position="77"/>
    </location>
</feature>
<feature type="transmembrane region" description="Helical" evidence="7">
    <location>
        <begin position="361"/>
        <end position="383"/>
    </location>
</feature>
<reference evidence="8 9" key="1">
    <citation type="submission" date="2019-01" db="EMBL/GenBank/DDBJ databases">
        <title>Blautia sp. nov. KGMB01111 isolated human feces.</title>
        <authorList>
            <person name="Park J.-E."/>
            <person name="Kim J.-S."/>
            <person name="Park S.-H."/>
        </authorList>
    </citation>
    <scope>NUCLEOTIDE SEQUENCE [LARGE SCALE GENOMIC DNA]</scope>
    <source>
        <strain evidence="8 9">KGMB01111</strain>
    </source>
</reference>
<dbReference type="EMBL" id="SDKC01000001">
    <property type="protein sequence ID" value="RXS75165.1"/>
    <property type="molecule type" value="Genomic_DNA"/>
</dbReference>
<protein>
    <submittedName>
        <fullName evidence="8">Uracil-xanthine permease</fullName>
    </submittedName>
</protein>
<organism evidence="8 9">
    <name type="scientific">Blautia faecicola</name>
    <dbReference type="NCBI Taxonomy" id="2509240"/>
    <lineage>
        <taxon>Bacteria</taxon>
        <taxon>Bacillati</taxon>
        <taxon>Bacillota</taxon>
        <taxon>Clostridia</taxon>
        <taxon>Lachnospirales</taxon>
        <taxon>Lachnospiraceae</taxon>
        <taxon>Blautia</taxon>
    </lineage>
</organism>
<dbReference type="Proteomes" id="UP000290106">
    <property type="component" value="Unassembled WGS sequence"/>
</dbReference>
<evidence type="ECO:0000256" key="3">
    <source>
        <dbReference type="ARBA" id="ARBA00022448"/>
    </source>
</evidence>
<evidence type="ECO:0000256" key="6">
    <source>
        <dbReference type="ARBA" id="ARBA00023136"/>
    </source>
</evidence>
<dbReference type="OrthoDB" id="9779092at2"/>
<feature type="transmembrane region" description="Helical" evidence="7">
    <location>
        <begin position="423"/>
        <end position="440"/>
    </location>
</feature>
<evidence type="ECO:0000256" key="7">
    <source>
        <dbReference type="SAM" id="Phobius"/>
    </source>
</evidence>
<evidence type="ECO:0000313" key="8">
    <source>
        <dbReference type="EMBL" id="RXS75165.1"/>
    </source>
</evidence>
<feature type="transmembrane region" description="Helical" evidence="7">
    <location>
        <begin position="148"/>
        <end position="170"/>
    </location>
</feature>
<evidence type="ECO:0000256" key="5">
    <source>
        <dbReference type="ARBA" id="ARBA00022989"/>
    </source>
</evidence>
<feature type="transmembrane region" description="Helical" evidence="7">
    <location>
        <begin position="84"/>
        <end position="104"/>
    </location>
</feature>
<comment type="similarity">
    <text evidence="2">Belongs to the nucleobase:cation symporter-2 (NCS2) (TC 2.A.40) family.</text>
</comment>
<dbReference type="Pfam" id="PF00860">
    <property type="entry name" value="Xan_ur_permease"/>
    <property type="match status" value="1"/>
</dbReference>
<feature type="transmembrane region" description="Helical" evidence="7">
    <location>
        <begin position="333"/>
        <end position="355"/>
    </location>
</feature>
<accession>A0A4V1NRW4</accession>
<feature type="transmembrane region" description="Helical" evidence="7">
    <location>
        <begin position="395"/>
        <end position="417"/>
    </location>
</feature>
<feature type="transmembrane region" description="Helical" evidence="7">
    <location>
        <begin position="249"/>
        <end position="269"/>
    </location>
</feature>
<dbReference type="GO" id="GO:0015205">
    <property type="term" value="F:nucleobase transmembrane transporter activity"/>
    <property type="evidence" value="ECO:0007669"/>
    <property type="project" value="UniProtKB-ARBA"/>
</dbReference>
<dbReference type="PANTHER" id="PTHR11119">
    <property type="entry name" value="XANTHINE-URACIL / VITAMIN C PERMEASE FAMILY MEMBER"/>
    <property type="match status" value="1"/>
</dbReference>
<feature type="transmembrane region" description="Helical" evidence="7">
    <location>
        <begin position="176"/>
        <end position="193"/>
    </location>
</feature>
<dbReference type="RefSeq" id="WP_129257682.1">
    <property type="nucleotide sequence ID" value="NZ_SDKC01000001.1"/>
</dbReference>
<dbReference type="NCBIfam" id="TIGR00801">
    <property type="entry name" value="ncs2"/>
    <property type="match status" value="1"/>
</dbReference>
<evidence type="ECO:0000256" key="4">
    <source>
        <dbReference type="ARBA" id="ARBA00022692"/>
    </source>
</evidence>
<dbReference type="InterPro" id="IPR006043">
    <property type="entry name" value="NCS2"/>
</dbReference>
<proteinExistence type="inferred from homology"/>
<feature type="transmembrane region" description="Helical" evidence="7">
    <location>
        <begin position="21"/>
        <end position="46"/>
    </location>
</feature>
<comment type="caution">
    <text evidence="8">The sequence shown here is derived from an EMBL/GenBank/DDBJ whole genome shotgun (WGS) entry which is preliminary data.</text>
</comment>
<feature type="transmembrane region" description="Helical" evidence="7">
    <location>
        <begin position="200"/>
        <end position="222"/>
    </location>
</feature>
<keyword evidence="9" id="KW-1185">Reference proteome</keyword>
<gene>
    <name evidence="8" type="ORF">ETP43_07985</name>
</gene>
<feature type="transmembrane region" description="Helical" evidence="7">
    <location>
        <begin position="116"/>
        <end position="136"/>
    </location>
</feature>